<protein>
    <recommendedName>
        <fullName evidence="5">Phosphoglycerate mutase</fullName>
    </recommendedName>
</protein>
<dbReference type="SUPFAM" id="SSF53254">
    <property type="entry name" value="Phosphoglycerate mutase-like"/>
    <property type="match status" value="1"/>
</dbReference>
<dbReference type="AlphaFoldDB" id="A0A1G1WEG1"/>
<dbReference type="Proteomes" id="UP000178162">
    <property type="component" value="Unassembled WGS sequence"/>
</dbReference>
<reference evidence="3 4" key="1">
    <citation type="journal article" date="2016" name="Nat. Commun.">
        <title>Thousands of microbial genomes shed light on interconnected biogeochemical processes in an aquifer system.</title>
        <authorList>
            <person name="Anantharaman K."/>
            <person name="Brown C.T."/>
            <person name="Hug L.A."/>
            <person name="Sharon I."/>
            <person name="Castelle C.J."/>
            <person name="Probst A.J."/>
            <person name="Thomas B.C."/>
            <person name="Singh A."/>
            <person name="Wilkins M.J."/>
            <person name="Karaoz U."/>
            <person name="Brodie E.L."/>
            <person name="Williams K.H."/>
            <person name="Hubbard S.S."/>
            <person name="Banfield J.F."/>
        </authorList>
    </citation>
    <scope>NUCLEOTIDE SEQUENCE [LARGE SCALE GENOMIC DNA]</scope>
</reference>
<feature type="binding site" evidence="2">
    <location>
        <begin position="84"/>
        <end position="88"/>
    </location>
    <ligand>
        <name>substrate</name>
    </ligand>
</feature>
<evidence type="ECO:0000313" key="3">
    <source>
        <dbReference type="EMBL" id="OGY25870.1"/>
    </source>
</evidence>
<dbReference type="PIRSF" id="PIRSF000709">
    <property type="entry name" value="6PFK_2-Ptase"/>
    <property type="match status" value="1"/>
</dbReference>
<feature type="active site" description="Proton donor/acceptor" evidence="1">
    <location>
        <position position="84"/>
    </location>
</feature>
<comment type="caution">
    <text evidence="3">The sequence shown here is derived from an EMBL/GenBank/DDBJ whole genome shotgun (WGS) entry which is preliminary data.</text>
</comment>
<proteinExistence type="predicted"/>
<dbReference type="CDD" id="cd07067">
    <property type="entry name" value="HP_PGM_like"/>
    <property type="match status" value="1"/>
</dbReference>
<evidence type="ECO:0000256" key="1">
    <source>
        <dbReference type="PIRSR" id="PIRSR613078-1"/>
    </source>
</evidence>
<dbReference type="SMART" id="SM00855">
    <property type="entry name" value="PGAM"/>
    <property type="match status" value="1"/>
</dbReference>
<dbReference type="InterPro" id="IPR050275">
    <property type="entry name" value="PGM_Phosphatase"/>
</dbReference>
<dbReference type="InterPro" id="IPR013078">
    <property type="entry name" value="His_Pase_superF_clade-1"/>
</dbReference>
<evidence type="ECO:0000313" key="4">
    <source>
        <dbReference type="Proteomes" id="UP000178162"/>
    </source>
</evidence>
<organism evidence="3 4">
    <name type="scientific">Candidatus Woykebacteria bacterium RBG_16_39_9b</name>
    <dbReference type="NCBI Taxonomy" id="1802595"/>
    <lineage>
        <taxon>Bacteria</taxon>
        <taxon>Candidatus Woykeibacteriota</taxon>
    </lineage>
</organism>
<sequence>MKTIYLVRHGEALDDIEDRYGGWSDDPLTEKGRETAEQLAGKIIRLSPKPTKIYSSPFKRAFETAEIIGDKLGLKPVSVGNLKERNRYGILTSMTKTEAKTAYPQMVQQVENYMETIQGAETYEHYRDRVLRAVNEIVKESKENTLIVCHGGTFRIVMWKLLRKPDYERADLNAILTIEENNGRLALKNSEGLIFKS</sequence>
<feature type="binding site" evidence="2">
    <location>
        <position position="60"/>
    </location>
    <ligand>
        <name>substrate</name>
    </ligand>
</feature>
<gene>
    <name evidence="3" type="ORF">A2134_01780</name>
</gene>
<dbReference type="STRING" id="1802595.A2134_01780"/>
<dbReference type="PANTHER" id="PTHR48100">
    <property type="entry name" value="BROAD-SPECIFICITY PHOSPHATASE YOR283W-RELATED"/>
    <property type="match status" value="1"/>
</dbReference>
<evidence type="ECO:0000256" key="2">
    <source>
        <dbReference type="PIRSR" id="PIRSR613078-2"/>
    </source>
</evidence>
<dbReference type="GO" id="GO:0016791">
    <property type="term" value="F:phosphatase activity"/>
    <property type="evidence" value="ECO:0007669"/>
    <property type="project" value="TreeGrafter"/>
</dbReference>
<name>A0A1G1WEG1_9BACT</name>
<dbReference type="Gene3D" id="3.40.50.1240">
    <property type="entry name" value="Phosphoglycerate mutase-like"/>
    <property type="match status" value="1"/>
</dbReference>
<feature type="active site" description="Tele-phosphohistidine intermediate" evidence="1">
    <location>
        <position position="9"/>
    </location>
</feature>
<dbReference type="Pfam" id="PF00300">
    <property type="entry name" value="His_Phos_1"/>
    <property type="match status" value="1"/>
</dbReference>
<accession>A0A1G1WEG1</accession>
<feature type="binding site" evidence="2">
    <location>
        <position position="96"/>
    </location>
    <ligand>
        <name>substrate</name>
    </ligand>
</feature>
<dbReference type="InterPro" id="IPR029033">
    <property type="entry name" value="His_PPase_superfam"/>
</dbReference>
<dbReference type="EMBL" id="MHCR01000006">
    <property type="protein sequence ID" value="OGY25870.1"/>
    <property type="molecule type" value="Genomic_DNA"/>
</dbReference>
<evidence type="ECO:0008006" key="5">
    <source>
        <dbReference type="Google" id="ProtNLM"/>
    </source>
</evidence>